<dbReference type="GO" id="GO:0005886">
    <property type="term" value="C:plasma membrane"/>
    <property type="evidence" value="ECO:0007669"/>
    <property type="project" value="UniProtKB-SubCell"/>
</dbReference>
<gene>
    <name evidence="8" type="ORF">UFOPK1835_01789</name>
</gene>
<organism evidence="8">
    <name type="scientific">freshwater metagenome</name>
    <dbReference type="NCBI Taxonomy" id="449393"/>
    <lineage>
        <taxon>unclassified sequences</taxon>
        <taxon>metagenomes</taxon>
        <taxon>ecological metagenomes</taxon>
    </lineage>
</organism>
<evidence type="ECO:0000256" key="4">
    <source>
        <dbReference type="ARBA" id="ARBA00022679"/>
    </source>
</evidence>
<dbReference type="InterPro" id="IPR004960">
    <property type="entry name" value="LipA_acyltrans"/>
</dbReference>
<dbReference type="Pfam" id="PF03279">
    <property type="entry name" value="Lip_A_acyltrans"/>
    <property type="match status" value="1"/>
</dbReference>
<name>A0A6J6IC76_9ZZZZ</name>
<evidence type="ECO:0000256" key="3">
    <source>
        <dbReference type="ARBA" id="ARBA00022519"/>
    </source>
</evidence>
<evidence type="ECO:0000256" key="6">
    <source>
        <dbReference type="ARBA" id="ARBA00023315"/>
    </source>
</evidence>
<dbReference type="GO" id="GO:0008610">
    <property type="term" value="P:lipid biosynthetic process"/>
    <property type="evidence" value="ECO:0007669"/>
    <property type="project" value="UniProtKB-ARBA"/>
</dbReference>
<dbReference type="PANTHER" id="PTHR30606:SF10">
    <property type="entry name" value="PHOSPHATIDYLINOSITOL MANNOSIDE ACYLTRANSFERASE"/>
    <property type="match status" value="1"/>
</dbReference>
<feature type="region of interest" description="Disordered" evidence="7">
    <location>
        <begin position="302"/>
        <end position="321"/>
    </location>
</feature>
<keyword evidence="3" id="KW-0997">Cell inner membrane</keyword>
<evidence type="ECO:0000256" key="1">
    <source>
        <dbReference type="ARBA" id="ARBA00004533"/>
    </source>
</evidence>
<proteinExistence type="predicted"/>
<keyword evidence="6" id="KW-0012">Acyltransferase</keyword>
<keyword evidence="5" id="KW-0472">Membrane</keyword>
<evidence type="ECO:0000313" key="8">
    <source>
        <dbReference type="EMBL" id="CAB4621064.1"/>
    </source>
</evidence>
<dbReference type="AlphaFoldDB" id="A0A6J6IC76"/>
<evidence type="ECO:0000256" key="7">
    <source>
        <dbReference type="SAM" id="MobiDB-lite"/>
    </source>
</evidence>
<dbReference type="NCBIfam" id="NF005919">
    <property type="entry name" value="PRK07920.1"/>
    <property type="match status" value="1"/>
</dbReference>
<evidence type="ECO:0000256" key="5">
    <source>
        <dbReference type="ARBA" id="ARBA00023136"/>
    </source>
</evidence>
<keyword evidence="4" id="KW-0808">Transferase</keyword>
<reference evidence="8" key="1">
    <citation type="submission" date="2020-05" db="EMBL/GenBank/DDBJ databases">
        <authorList>
            <person name="Chiriac C."/>
            <person name="Salcher M."/>
            <person name="Ghai R."/>
            <person name="Kavagutti S V."/>
        </authorList>
    </citation>
    <scope>NUCLEOTIDE SEQUENCE</scope>
</reference>
<dbReference type="CDD" id="cd07984">
    <property type="entry name" value="LPLAT_LABLAT-like"/>
    <property type="match status" value="1"/>
</dbReference>
<protein>
    <submittedName>
        <fullName evidence="8">Unannotated protein</fullName>
    </submittedName>
</protein>
<dbReference type="PANTHER" id="PTHR30606">
    <property type="entry name" value="LIPID A BIOSYNTHESIS LAUROYL ACYLTRANSFERASE"/>
    <property type="match status" value="1"/>
</dbReference>
<evidence type="ECO:0000256" key="2">
    <source>
        <dbReference type="ARBA" id="ARBA00022475"/>
    </source>
</evidence>
<dbReference type="GO" id="GO:1901137">
    <property type="term" value="P:carbohydrate derivative biosynthetic process"/>
    <property type="evidence" value="ECO:0007669"/>
    <property type="project" value="UniProtKB-ARBA"/>
</dbReference>
<keyword evidence="2" id="KW-1003">Cell membrane</keyword>
<sequence>MALDAVTAAYKAGAAFSRSVPRPVADLTARALSRAAATISTERRMLVTRHLRRVLPDLEGRELDRIVDETFVSYARYWVESFRLPQLTPEKVDFGLSMEGYRHIDDALGRGNGAIIVLPHLGGWEWAGFWFARVMNQPITVVVESVEPRALFDFFADFRRNLGMNIVPLGPAAGGEILRALRANHVVCLLSDRDITGDGIELEFFGETTTLPAGPATLALRTGAALIPTAIYFEGRSGHFGYMQEPIVAERQGRLRDDVERLTVEVARRLEQLIRRAPEQWHMQQPNWPSDFDALEAIGKPHPRPEHGPCSIGRSETLERV</sequence>
<comment type="subcellular location">
    <subcellularLocation>
        <location evidence="1">Cell inner membrane</location>
    </subcellularLocation>
</comment>
<dbReference type="GO" id="GO:0016746">
    <property type="term" value="F:acyltransferase activity"/>
    <property type="evidence" value="ECO:0007669"/>
    <property type="project" value="UniProtKB-KW"/>
</dbReference>
<accession>A0A6J6IC76</accession>
<dbReference type="EMBL" id="CAEZUP010000101">
    <property type="protein sequence ID" value="CAB4621064.1"/>
    <property type="molecule type" value="Genomic_DNA"/>
</dbReference>